<evidence type="ECO:0000259" key="12">
    <source>
        <dbReference type="Pfam" id="PF14686"/>
    </source>
</evidence>
<name>A0AAN6P6R0_9PEZI</name>
<protein>
    <recommendedName>
        <fullName evidence="4">rhamnogalacturonan endolyase</fullName>
        <ecNumber evidence="4">4.2.2.23</ecNumber>
    </recommendedName>
</protein>
<comment type="caution">
    <text evidence="13">The sequence shown here is derived from an EMBL/GenBank/DDBJ whole genome shotgun (WGS) entry which is preliminary data.</text>
</comment>
<evidence type="ECO:0000313" key="13">
    <source>
        <dbReference type="EMBL" id="KAK4031837.1"/>
    </source>
</evidence>
<dbReference type="Pfam" id="PF14683">
    <property type="entry name" value="CBM-like"/>
    <property type="match status" value="1"/>
</dbReference>
<evidence type="ECO:0000256" key="10">
    <source>
        <dbReference type="SAM" id="SignalP"/>
    </source>
</evidence>
<dbReference type="Pfam" id="PF14686">
    <property type="entry name" value="fn3_3"/>
    <property type="match status" value="1"/>
</dbReference>
<feature type="signal peptide" evidence="10">
    <location>
        <begin position="1"/>
        <end position="19"/>
    </location>
</feature>
<dbReference type="AlphaFoldDB" id="A0AAN6P6R0"/>
<dbReference type="GO" id="GO:0102210">
    <property type="term" value="F:rhamnogalacturonan endolyase activity"/>
    <property type="evidence" value="ECO:0007669"/>
    <property type="project" value="UniProtKB-EC"/>
</dbReference>
<dbReference type="InterPro" id="IPR014718">
    <property type="entry name" value="GH-type_carb-bd"/>
</dbReference>
<feature type="chain" id="PRO_5042863099" description="rhamnogalacturonan endolyase" evidence="10">
    <location>
        <begin position="20"/>
        <end position="576"/>
    </location>
</feature>
<dbReference type="InterPro" id="IPR051850">
    <property type="entry name" value="Polysacch_Lyase_4"/>
</dbReference>
<evidence type="ECO:0000256" key="7">
    <source>
        <dbReference type="ARBA" id="ARBA00023239"/>
    </source>
</evidence>
<dbReference type="PANTHER" id="PTHR32018:SF1">
    <property type="entry name" value="RHAMNOGALACTURONAN ENDOLYASE"/>
    <property type="match status" value="1"/>
</dbReference>
<reference evidence="14" key="1">
    <citation type="journal article" date="2023" name="Mol. Phylogenet. Evol.">
        <title>Genome-scale phylogeny and comparative genomics of the fungal order Sordariales.</title>
        <authorList>
            <person name="Hensen N."/>
            <person name="Bonometti L."/>
            <person name="Westerberg I."/>
            <person name="Brannstrom I.O."/>
            <person name="Guillou S."/>
            <person name="Cros-Aarteil S."/>
            <person name="Calhoun S."/>
            <person name="Haridas S."/>
            <person name="Kuo A."/>
            <person name="Mondo S."/>
            <person name="Pangilinan J."/>
            <person name="Riley R."/>
            <person name="LaButti K."/>
            <person name="Andreopoulos B."/>
            <person name="Lipzen A."/>
            <person name="Chen C."/>
            <person name="Yan M."/>
            <person name="Daum C."/>
            <person name="Ng V."/>
            <person name="Clum A."/>
            <person name="Steindorff A."/>
            <person name="Ohm R.A."/>
            <person name="Martin F."/>
            <person name="Silar P."/>
            <person name="Natvig D.O."/>
            <person name="Lalanne C."/>
            <person name="Gautier V."/>
            <person name="Ament-Velasquez S.L."/>
            <person name="Kruys A."/>
            <person name="Hutchinson M.I."/>
            <person name="Powell A.J."/>
            <person name="Barry K."/>
            <person name="Miller A.N."/>
            <person name="Grigoriev I.V."/>
            <person name="Debuchy R."/>
            <person name="Gladieux P."/>
            <person name="Hiltunen Thoren M."/>
            <person name="Johannesson H."/>
        </authorList>
    </citation>
    <scope>NUCLEOTIDE SEQUENCE [LARGE SCALE GENOMIC DNA]</scope>
    <source>
        <strain evidence="14">CBS 284.82</strain>
    </source>
</reference>
<dbReference type="InterPro" id="IPR011013">
    <property type="entry name" value="Gal_mutarotase_sf_dom"/>
</dbReference>
<keyword evidence="6 10" id="KW-0732">Signal</keyword>
<proteinExistence type="inferred from homology"/>
<dbReference type="GO" id="GO:0005576">
    <property type="term" value="C:extracellular region"/>
    <property type="evidence" value="ECO:0007669"/>
    <property type="project" value="UniProtKB-SubCell"/>
</dbReference>
<comment type="catalytic activity">
    <reaction evidence="1">
        <text>Endotype eliminative cleavage of L-alpha-rhamnopyranosyl-(1-&gt;4)-alpha-D-galactopyranosyluronic acid bonds of rhamnogalacturonan I domains in ramified hairy regions of pectin leaving L-rhamnopyranose at the reducing end and 4-deoxy-4,5-unsaturated D-galactopyranosyluronic acid at the non-reducing end.</text>
        <dbReference type="EC" id="4.2.2.23"/>
    </reaction>
</comment>
<dbReference type="CDD" id="cd10320">
    <property type="entry name" value="RGL4_N"/>
    <property type="match status" value="1"/>
</dbReference>
<evidence type="ECO:0000256" key="2">
    <source>
        <dbReference type="ARBA" id="ARBA00004613"/>
    </source>
</evidence>
<dbReference type="SUPFAM" id="SSF74650">
    <property type="entry name" value="Galactose mutarotase-like"/>
    <property type="match status" value="1"/>
</dbReference>
<dbReference type="PANTHER" id="PTHR32018">
    <property type="entry name" value="RHAMNOGALACTURONATE LYASE FAMILY PROTEIN"/>
    <property type="match status" value="1"/>
</dbReference>
<dbReference type="Gene3D" id="2.70.98.10">
    <property type="match status" value="1"/>
</dbReference>
<evidence type="ECO:0000256" key="4">
    <source>
        <dbReference type="ARBA" id="ARBA00012437"/>
    </source>
</evidence>
<dbReference type="GO" id="GO:0000272">
    <property type="term" value="P:polysaccharide catabolic process"/>
    <property type="evidence" value="ECO:0007669"/>
    <property type="project" value="UniProtKB-KW"/>
</dbReference>
<dbReference type="InterPro" id="IPR008979">
    <property type="entry name" value="Galactose-bd-like_sf"/>
</dbReference>
<organism evidence="13 14">
    <name type="scientific">Parachaetomium inaequale</name>
    <dbReference type="NCBI Taxonomy" id="2588326"/>
    <lineage>
        <taxon>Eukaryota</taxon>
        <taxon>Fungi</taxon>
        <taxon>Dikarya</taxon>
        <taxon>Ascomycota</taxon>
        <taxon>Pezizomycotina</taxon>
        <taxon>Sordariomycetes</taxon>
        <taxon>Sordariomycetidae</taxon>
        <taxon>Sordariales</taxon>
        <taxon>Chaetomiaceae</taxon>
        <taxon>Parachaetomium</taxon>
    </lineage>
</organism>
<keyword evidence="8" id="KW-0119">Carbohydrate metabolism</keyword>
<accession>A0AAN6P6R0</accession>
<keyword evidence="7 13" id="KW-0456">Lyase</keyword>
<dbReference type="CDD" id="cd10316">
    <property type="entry name" value="RGL4_M"/>
    <property type="match status" value="1"/>
</dbReference>
<dbReference type="EMBL" id="MU854693">
    <property type="protein sequence ID" value="KAK4031837.1"/>
    <property type="molecule type" value="Genomic_DNA"/>
</dbReference>
<feature type="domain" description="Rhamnogalacturonan lyase" evidence="12">
    <location>
        <begin position="340"/>
        <end position="398"/>
    </location>
</feature>
<keyword evidence="9" id="KW-0624">Polysaccharide degradation</keyword>
<evidence type="ECO:0000256" key="1">
    <source>
        <dbReference type="ARBA" id="ARBA00001324"/>
    </source>
</evidence>
<evidence type="ECO:0000256" key="9">
    <source>
        <dbReference type="ARBA" id="ARBA00023326"/>
    </source>
</evidence>
<gene>
    <name evidence="13" type="ORF">C8A01DRAFT_41721</name>
</gene>
<dbReference type="Gene3D" id="2.60.120.260">
    <property type="entry name" value="Galactose-binding domain-like"/>
    <property type="match status" value="1"/>
</dbReference>
<evidence type="ECO:0000313" key="14">
    <source>
        <dbReference type="Proteomes" id="UP001303115"/>
    </source>
</evidence>
<dbReference type="Gene3D" id="2.60.40.1120">
    <property type="entry name" value="Carboxypeptidase-like, regulatory domain"/>
    <property type="match status" value="1"/>
</dbReference>
<keyword evidence="5" id="KW-0964">Secreted</keyword>
<dbReference type="SUPFAM" id="SSF49452">
    <property type="entry name" value="Starch-binding domain-like"/>
    <property type="match status" value="1"/>
</dbReference>
<evidence type="ECO:0000256" key="3">
    <source>
        <dbReference type="ARBA" id="ARBA00010418"/>
    </source>
</evidence>
<comment type="similarity">
    <text evidence="3">Belongs to the polysaccharide lyase 4 family.</text>
</comment>
<evidence type="ECO:0000259" key="11">
    <source>
        <dbReference type="Pfam" id="PF14683"/>
    </source>
</evidence>
<sequence length="576" mass="63593">MKSFAAALAGTLLASVANAVPAHKQTAPFLTLIGNQTWVIGNGVWNMTQGPKYGVELYYKNRDCVGDAWGHYVSYNGAANDLAWTSAKIVKKGKHKGVPFIDAMFTADEGDMHWVIFEGQHGAYQYFVNHNLPDLGEFRTLWRLDNVTFPNGRTVSKDGVLPPLSDYVDANKVFDETWSAPDGKGYLTKYDWSSWIRTQDYYGVYGAEVGSWYINPGKDYYNGNHAKQELMVHRESKTGDAVQLNMIHGTHFAAESPDAFPDGKMWGPWLWYLNDGSKSDAKARAKKEFAAWPYPWLDDEAYHARGKVSGRLMLSDGRPAAKAAVFLGDNKPTKTTLGMGSTYYYTTYADDKGNFEFPDVRAAAYGLQAWSNGAPIADVSTSFLRNDVSVAKGQTTKLGALAWSLSNRTRLFQVGDFDHYSYGFLHGGAPYENGLVASCPADLVYRIGRSKPADWCFGQTHRGNWTIEFSVPEATAAAAAAPRAPNLIVSLAGYSAGANSTVWANGHRIGNMTSGSPQLKNDPSVYRSATAAGEWRLLEFPFDAALLREGINTVTFQLTGNTTWRGFMWDSIILEW</sequence>
<evidence type="ECO:0000256" key="8">
    <source>
        <dbReference type="ARBA" id="ARBA00023277"/>
    </source>
</evidence>
<evidence type="ECO:0000256" key="5">
    <source>
        <dbReference type="ARBA" id="ARBA00022525"/>
    </source>
</evidence>
<dbReference type="InterPro" id="IPR029411">
    <property type="entry name" value="RG-lyase_III"/>
</dbReference>
<dbReference type="InterPro" id="IPR013784">
    <property type="entry name" value="Carb-bd-like_fold"/>
</dbReference>
<comment type="subcellular location">
    <subcellularLocation>
        <location evidence="2">Secreted</location>
    </subcellularLocation>
</comment>
<dbReference type="Proteomes" id="UP001303115">
    <property type="component" value="Unassembled WGS sequence"/>
</dbReference>
<keyword evidence="14" id="KW-1185">Reference proteome</keyword>
<dbReference type="GO" id="GO:0030246">
    <property type="term" value="F:carbohydrate binding"/>
    <property type="evidence" value="ECO:0007669"/>
    <property type="project" value="InterPro"/>
</dbReference>
<dbReference type="EC" id="4.2.2.23" evidence="4"/>
<dbReference type="SUPFAM" id="SSF49785">
    <property type="entry name" value="Galactose-binding domain-like"/>
    <property type="match status" value="1"/>
</dbReference>
<feature type="domain" description="Rhamnogalacturonan lyase" evidence="11">
    <location>
        <begin position="410"/>
        <end position="574"/>
    </location>
</feature>
<dbReference type="InterPro" id="IPR029413">
    <property type="entry name" value="RG-lyase_II"/>
</dbReference>
<evidence type="ECO:0000256" key="6">
    <source>
        <dbReference type="ARBA" id="ARBA00022729"/>
    </source>
</evidence>